<gene>
    <name evidence="1" type="ORF">LS3_30</name>
</gene>
<accession>A0A7D5FN07</accession>
<organism evidence="1">
    <name type="scientific">Escherichia virus LS3</name>
    <dbReference type="NCBI Taxonomy" id="2743777"/>
    <lineage>
        <taxon>Viruses</taxon>
        <taxon>Duplodnaviria</taxon>
        <taxon>Heunggongvirae</taxon>
        <taxon>Uroviricota</taxon>
        <taxon>Caudoviricetes</taxon>
        <taxon>Autographivirales</taxon>
        <taxon>Autotranscriptaviridae</taxon>
        <taxon>Studiervirinae</taxon>
        <taxon>Kayfunavirus</taxon>
        <taxon>Kayfunavirus LS3</taxon>
    </lineage>
</organism>
<protein>
    <submittedName>
        <fullName evidence="1">Uncharacterized protein</fullName>
    </submittedName>
</protein>
<proteinExistence type="predicted"/>
<name>A0A7D5FN07_9CAUD</name>
<sequence length="151" mass="17317">MKIPESLKELVLEIGECEKDHRKYAEFYASWSYTLTEKDVESYAESPSEAYEWRPFIGLTIVASGMWSDSYGSEVNDWDVYRQVEKETEMSSNFWSLMSHLNSEDNDMAHEFANKWLKPEVTLERIEEPKVSLMPATVAMATGGLDDAGEP</sequence>
<evidence type="ECO:0000313" key="1">
    <source>
        <dbReference type="EMBL" id="QLF86360.1"/>
    </source>
</evidence>
<dbReference type="EMBL" id="MN518893">
    <property type="protein sequence ID" value="QLF86360.1"/>
    <property type="molecule type" value="Genomic_DNA"/>
</dbReference>
<reference evidence="1" key="1">
    <citation type="submission" date="2019-09" db="EMBL/GenBank/DDBJ databases">
        <authorList>
            <person name="Kumar P."/>
            <person name="Meghvansi M.K."/>
            <person name="Kamboj D.V."/>
        </authorList>
    </citation>
    <scope>NUCLEOTIDE SEQUENCE [LARGE SCALE GENOMIC DNA]</scope>
</reference>